<sequence>MQTNSQNKKTELKIVPLITVRVILRRKIMVQGKSLCSVLNIRITQLTVLKVCFHLKDKTGFIISSKCTIYRYKGPVKLPLLNVIAKWNLQLNAFPKTVSQAWRLVWGLLCELTCVFFCFHRTYAYDFIA</sequence>
<evidence type="ECO:0000313" key="2">
    <source>
        <dbReference type="Proteomes" id="UP000664940"/>
    </source>
</evidence>
<evidence type="ECO:0000313" key="1">
    <source>
        <dbReference type="EMBL" id="KAF6125503.1"/>
    </source>
</evidence>
<dbReference type="AlphaFoldDB" id="A0A834B9Z0"/>
<protein>
    <submittedName>
        <fullName evidence="1">Uncharacterized protein</fullName>
    </submittedName>
</protein>
<comment type="caution">
    <text evidence="1">The sequence shown here is derived from an EMBL/GenBank/DDBJ whole genome shotgun (WGS) entry which is preliminary data.</text>
</comment>
<reference evidence="1 2" key="1">
    <citation type="journal article" date="2020" name="Nature">
        <title>Six reference-quality genomes reveal evolution of bat adaptations.</title>
        <authorList>
            <person name="Jebb D."/>
            <person name="Huang Z."/>
            <person name="Pippel M."/>
            <person name="Hughes G.M."/>
            <person name="Lavrichenko K."/>
            <person name="Devanna P."/>
            <person name="Winkler S."/>
            <person name="Jermiin L.S."/>
            <person name="Skirmuntt E.C."/>
            <person name="Katzourakis A."/>
            <person name="Burkitt-Gray L."/>
            <person name="Ray D.A."/>
            <person name="Sullivan K.A.M."/>
            <person name="Roscito J.G."/>
            <person name="Kirilenko B.M."/>
            <person name="Davalos L.M."/>
            <person name="Corthals A.P."/>
            <person name="Power M.L."/>
            <person name="Jones G."/>
            <person name="Ransome R.D."/>
            <person name="Dechmann D.K.N."/>
            <person name="Locatelli A.G."/>
            <person name="Puechmaille S.J."/>
            <person name="Fedrigo O."/>
            <person name="Jarvis E.D."/>
            <person name="Hiller M."/>
            <person name="Vernes S.C."/>
            <person name="Myers E.W."/>
            <person name="Teeling E.C."/>
        </authorList>
    </citation>
    <scope>NUCLEOTIDE SEQUENCE [LARGE SCALE GENOMIC DNA]</scope>
    <source>
        <strain evidence="1">Bat1K_MPI-CBG_1</strain>
    </source>
</reference>
<dbReference type="EMBL" id="JABVXQ010000002">
    <property type="protein sequence ID" value="KAF6125503.1"/>
    <property type="molecule type" value="Genomic_DNA"/>
</dbReference>
<name>A0A834B9Z0_9CHIR</name>
<proteinExistence type="predicted"/>
<gene>
    <name evidence="1" type="ORF">HJG60_009934</name>
</gene>
<organism evidence="1 2">
    <name type="scientific">Phyllostomus discolor</name>
    <name type="common">pale spear-nosed bat</name>
    <dbReference type="NCBI Taxonomy" id="89673"/>
    <lineage>
        <taxon>Eukaryota</taxon>
        <taxon>Metazoa</taxon>
        <taxon>Chordata</taxon>
        <taxon>Craniata</taxon>
        <taxon>Vertebrata</taxon>
        <taxon>Euteleostomi</taxon>
        <taxon>Mammalia</taxon>
        <taxon>Eutheria</taxon>
        <taxon>Laurasiatheria</taxon>
        <taxon>Chiroptera</taxon>
        <taxon>Yangochiroptera</taxon>
        <taxon>Phyllostomidae</taxon>
        <taxon>Phyllostominae</taxon>
        <taxon>Phyllostomus</taxon>
    </lineage>
</organism>
<dbReference type="Proteomes" id="UP000664940">
    <property type="component" value="Unassembled WGS sequence"/>
</dbReference>
<accession>A0A834B9Z0</accession>